<dbReference type="Proteomes" id="UP001162480">
    <property type="component" value="Chromosome 9"/>
</dbReference>
<sequence length="251" mass="29119">MLVVLKSQSETRWNARLDAVKNVRNYLDEILQVLQDNVDDENATTETRYDANLLFNRILHHELFALLGFWNSVLIRIDRVQKRLQDPTMNFHDASFDLKGLCDYVIASREDLVADSLEEGLSICRRWQVDVKPCRRSQRVIHDVSINAKLTAKNNMRRTMTGARFSRLHDLDTKFGFVFDVQFLRNAIHLETSTATISMQPNFSKKSSIAECYLQVANTSKYQILKSFSNLSSNMEMKVCSLTFASRYRFC</sequence>
<dbReference type="EMBL" id="OX597822">
    <property type="protein sequence ID" value="CAI9728340.1"/>
    <property type="molecule type" value="Genomic_DNA"/>
</dbReference>
<evidence type="ECO:0000313" key="2">
    <source>
        <dbReference type="Proteomes" id="UP001162480"/>
    </source>
</evidence>
<dbReference type="AlphaFoldDB" id="A0AA36B5L5"/>
<organism evidence="1 2">
    <name type="scientific">Octopus vulgaris</name>
    <name type="common">Common octopus</name>
    <dbReference type="NCBI Taxonomy" id="6645"/>
    <lineage>
        <taxon>Eukaryota</taxon>
        <taxon>Metazoa</taxon>
        <taxon>Spiralia</taxon>
        <taxon>Lophotrochozoa</taxon>
        <taxon>Mollusca</taxon>
        <taxon>Cephalopoda</taxon>
        <taxon>Coleoidea</taxon>
        <taxon>Octopodiformes</taxon>
        <taxon>Octopoda</taxon>
        <taxon>Incirrata</taxon>
        <taxon>Octopodidae</taxon>
        <taxon>Octopus</taxon>
    </lineage>
</organism>
<reference evidence="1" key="1">
    <citation type="submission" date="2023-08" db="EMBL/GenBank/DDBJ databases">
        <authorList>
            <person name="Alioto T."/>
            <person name="Alioto T."/>
            <person name="Gomez Garrido J."/>
        </authorList>
    </citation>
    <scope>NUCLEOTIDE SEQUENCE</scope>
</reference>
<protein>
    <submittedName>
        <fullName evidence="1">Uncharacterized protein</fullName>
    </submittedName>
</protein>
<name>A0AA36B5L5_OCTVU</name>
<proteinExistence type="predicted"/>
<keyword evidence="2" id="KW-1185">Reference proteome</keyword>
<gene>
    <name evidence="1" type="ORF">OCTVUL_1B026756</name>
</gene>
<accession>A0AA36B5L5</accession>
<evidence type="ECO:0000313" key="1">
    <source>
        <dbReference type="EMBL" id="CAI9728340.1"/>
    </source>
</evidence>